<protein>
    <recommendedName>
        <fullName evidence="3">DUF1479 domain protein</fullName>
    </recommendedName>
</protein>
<accession>A0A2V1AVX3</accession>
<dbReference type="AlphaFoldDB" id="A0A2V1AVX3"/>
<dbReference type="InterPro" id="IPR027443">
    <property type="entry name" value="IPNS-like_sf"/>
</dbReference>
<comment type="caution">
    <text evidence="1">The sequence shown here is derived from an EMBL/GenBank/DDBJ whole genome shotgun (WGS) entry which is preliminary data.</text>
</comment>
<dbReference type="GeneID" id="37010617"/>
<dbReference type="PANTHER" id="PTHR30613:SF1">
    <property type="entry name" value="DUF1479 DOMAIN PROTEIN (AFU_ORTHOLOGUE AFUA_5G09280)"/>
    <property type="match status" value="1"/>
</dbReference>
<dbReference type="PANTHER" id="PTHR30613">
    <property type="entry name" value="UNCHARACTERIZED PROTEIN YBIU-RELATED"/>
    <property type="match status" value="1"/>
</dbReference>
<dbReference type="Proteomes" id="UP000244309">
    <property type="component" value="Unassembled WGS sequence"/>
</dbReference>
<gene>
    <name evidence="1" type="ORF">CXQ85_005287</name>
</gene>
<dbReference type="Pfam" id="PF07350">
    <property type="entry name" value="Gig2-like"/>
    <property type="match status" value="1"/>
</dbReference>
<proteinExistence type="predicted"/>
<dbReference type="STRING" id="45357.A0A2V1AVX3"/>
<sequence>MPSATTQIRHFDLSKATVRPEGDISTAFNSFGKGETYDNSFWADIKKSLIKDPVAFKESWLRLKDAYAKGLEEIKEKGSDVIPSVTLDELSDMDKTKKDEILKRGCVVIRGVIPEDEAAGYKDEVLEYAEKNPTTKGFPQHAKVVYELYWSKPQVKARAHPNLRKATRFMNGLFYADPDAKVLLDQNVSYADRLRIRQPGDALFSLGPHADGGSLERWEDEAFRACYTPIFEGRWEDYDPNDATHRIDVNMDKYASNGTCNIFRAYQGWLAVSKVAPKEGSILFGPLVKEATAYWMMSPFFDEDDNLLLDSSLPGTFPGKSQEFNNETHPGLRLDDLMVPVPAVRPGDMVFWHCDLIHAVDSVHQGTQDSSVFYIPSAPLCNINVKYAAVQRESFLKGLAGPDFPGFPNVVAETKHVGRATPEDVEATGGIEALQELGLAPFSADNLTPGQAAIVKDANDLLFE</sequence>
<dbReference type="EMBL" id="PKFO01000007">
    <property type="protein sequence ID" value="PVH22260.1"/>
    <property type="molecule type" value="Genomic_DNA"/>
</dbReference>
<dbReference type="OrthoDB" id="8249012at2759"/>
<dbReference type="Gene3D" id="2.60.120.330">
    <property type="entry name" value="B-lactam Antibiotic, Isopenicillin N Synthase, Chain"/>
    <property type="match status" value="1"/>
</dbReference>
<name>A0A2V1AVX3_9ASCO</name>
<dbReference type="VEuPathDB" id="FungiDB:CXQ85_005287"/>
<keyword evidence="2" id="KW-1185">Reference proteome</keyword>
<dbReference type="InterPro" id="IPR010856">
    <property type="entry name" value="Gig2-like"/>
</dbReference>
<organism evidence="1 2">
    <name type="scientific">Candidozyma haemuli</name>
    <dbReference type="NCBI Taxonomy" id="45357"/>
    <lineage>
        <taxon>Eukaryota</taxon>
        <taxon>Fungi</taxon>
        <taxon>Dikarya</taxon>
        <taxon>Ascomycota</taxon>
        <taxon>Saccharomycotina</taxon>
        <taxon>Pichiomycetes</taxon>
        <taxon>Metschnikowiaceae</taxon>
        <taxon>Candidozyma</taxon>
    </lineage>
</organism>
<evidence type="ECO:0000313" key="2">
    <source>
        <dbReference type="Proteomes" id="UP000244309"/>
    </source>
</evidence>
<evidence type="ECO:0008006" key="3">
    <source>
        <dbReference type="Google" id="ProtNLM"/>
    </source>
</evidence>
<dbReference type="RefSeq" id="XP_025343200.1">
    <property type="nucleotide sequence ID" value="XM_025488884.1"/>
</dbReference>
<reference evidence="1 2" key="1">
    <citation type="submission" date="2017-12" db="EMBL/GenBank/DDBJ databases">
        <title>Genome Sequence of a Multidrug-Resistant Candida haemulonii Isolate from a Patient with Chronic Leg Ulcers in Israel.</title>
        <authorList>
            <person name="Chow N.A."/>
            <person name="Gade L."/>
            <person name="Batra D."/>
            <person name="Rowe L.A."/>
            <person name="Ben-Ami R."/>
            <person name="Loparev V.N."/>
            <person name="Litvintseva A.P."/>
        </authorList>
    </citation>
    <scope>NUCLEOTIDE SEQUENCE [LARGE SCALE GENOMIC DNA]</scope>
    <source>
        <strain evidence="1 2">B11899</strain>
    </source>
</reference>
<dbReference type="SUPFAM" id="SSF51197">
    <property type="entry name" value="Clavaminate synthase-like"/>
    <property type="match status" value="1"/>
</dbReference>
<evidence type="ECO:0000313" key="1">
    <source>
        <dbReference type="EMBL" id="PVH22260.1"/>
    </source>
</evidence>